<dbReference type="EMBL" id="AWWV01013701">
    <property type="protein sequence ID" value="OMO60416.1"/>
    <property type="molecule type" value="Genomic_DNA"/>
</dbReference>
<reference evidence="1 2" key="1">
    <citation type="submission" date="2013-09" db="EMBL/GenBank/DDBJ databases">
        <title>Corchorus capsularis genome sequencing.</title>
        <authorList>
            <person name="Alam M."/>
            <person name="Haque M.S."/>
            <person name="Islam M.S."/>
            <person name="Emdad E.M."/>
            <person name="Islam M.M."/>
            <person name="Ahmed B."/>
            <person name="Halim A."/>
            <person name="Hossen Q.M.M."/>
            <person name="Hossain M.Z."/>
            <person name="Ahmed R."/>
            <person name="Khan M.M."/>
            <person name="Islam R."/>
            <person name="Rashid M.M."/>
            <person name="Khan S.A."/>
            <person name="Rahman M.S."/>
            <person name="Alam M."/>
        </authorList>
    </citation>
    <scope>NUCLEOTIDE SEQUENCE [LARGE SCALE GENOMIC DNA]</scope>
    <source>
        <strain evidence="2">cv. CVL-1</strain>
        <tissue evidence="1">Whole seedling</tissue>
    </source>
</reference>
<name>A0A1R3GQT8_COCAP</name>
<accession>A0A1R3GQT8</accession>
<keyword evidence="2" id="KW-1185">Reference proteome</keyword>
<evidence type="ECO:0000313" key="1">
    <source>
        <dbReference type="EMBL" id="OMO60416.1"/>
    </source>
</evidence>
<proteinExistence type="predicted"/>
<dbReference type="Proteomes" id="UP000188268">
    <property type="component" value="Unassembled WGS sequence"/>
</dbReference>
<dbReference type="Gramene" id="OMO60416">
    <property type="protein sequence ID" value="OMO60416"/>
    <property type="gene ID" value="CCACVL1_24178"/>
</dbReference>
<dbReference type="AlphaFoldDB" id="A0A1R3GQT8"/>
<protein>
    <submittedName>
        <fullName evidence="1">Uncharacterized protein</fullName>
    </submittedName>
</protein>
<sequence>MESGNVKSVLWNFQRLKAVGRKEFEDMGMGMGMEMEVLIVAQ</sequence>
<organism evidence="1 2">
    <name type="scientific">Corchorus capsularis</name>
    <name type="common">Jute</name>
    <dbReference type="NCBI Taxonomy" id="210143"/>
    <lineage>
        <taxon>Eukaryota</taxon>
        <taxon>Viridiplantae</taxon>
        <taxon>Streptophyta</taxon>
        <taxon>Embryophyta</taxon>
        <taxon>Tracheophyta</taxon>
        <taxon>Spermatophyta</taxon>
        <taxon>Magnoliopsida</taxon>
        <taxon>eudicotyledons</taxon>
        <taxon>Gunneridae</taxon>
        <taxon>Pentapetalae</taxon>
        <taxon>rosids</taxon>
        <taxon>malvids</taxon>
        <taxon>Malvales</taxon>
        <taxon>Malvaceae</taxon>
        <taxon>Grewioideae</taxon>
        <taxon>Apeibeae</taxon>
        <taxon>Corchorus</taxon>
    </lineage>
</organism>
<evidence type="ECO:0000313" key="2">
    <source>
        <dbReference type="Proteomes" id="UP000188268"/>
    </source>
</evidence>
<comment type="caution">
    <text evidence="1">The sequence shown here is derived from an EMBL/GenBank/DDBJ whole genome shotgun (WGS) entry which is preliminary data.</text>
</comment>
<gene>
    <name evidence="1" type="ORF">CCACVL1_24178</name>
</gene>